<proteinExistence type="inferred from homology"/>
<dbReference type="PANTHER" id="PTHR43785:SF3">
    <property type="entry name" value="GS CATALYTIC DOMAIN-CONTAINING PROTEIN"/>
    <property type="match status" value="1"/>
</dbReference>
<dbReference type="PROSITE" id="PS51987">
    <property type="entry name" value="GS_CATALYTIC"/>
    <property type="match status" value="1"/>
</dbReference>
<feature type="domain" description="GS catalytic" evidence="4">
    <location>
        <begin position="108"/>
        <end position="443"/>
    </location>
</feature>
<evidence type="ECO:0000313" key="6">
    <source>
        <dbReference type="Proteomes" id="UP000561045"/>
    </source>
</evidence>
<dbReference type="GO" id="GO:0004356">
    <property type="term" value="F:glutamine synthetase activity"/>
    <property type="evidence" value="ECO:0007669"/>
    <property type="project" value="UniProtKB-EC"/>
</dbReference>
<dbReference type="EMBL" id="JACIET010000001">
    <property type="protein sequence ID" value="MBB4011831.1"/>
    <property type="molecule type" value="Genomic_DNA"/>
</dbReference>
<reference evidence="5 6" key="1">
    <citation type="submission" date="2020-08" db="EMBL/GenBank/DDBJ databases">
        <title>Genomic Encyclopedia of Type Strains, Phase IV (KMG-IV): sequencing the most valuable type-strain genomes for metagenomic binning, comparative biology and taxonomic classification.</title>
        <authorList>
            <person name="Goeker M."/>
        </authorList>
    </citation>
    <scope>NUCLEOTIDE SEQUENCE [LARGE SCALE GENOMIC DNA]</scope>
    <source>
        <strain evidence="5 6">DSM 106739</strain>
    </source>
</reference>
<sequence length="443" mass="48223">MSYRTPVTDLSAARDVACVFPDVNAIPRGKIRPARDFKAGAELRIAEAIGLHTVDGNYPDDDITGDSDQDVRLVPDLRSLRLLPWRPSRAIAIHDAVHFDGRPSDFAARSVLLRVLEAFEARGLHAVVAPEIEFYLFERNDRIEAGFEAPRGRGGVIEQSPAGYSLAAADEHAAFWDELGVALEGLGVRTDTWLHEVGQSQYELNLLHGDPLDVADQVIYFKMALREVAARHGLLAVFMAKPVAGQPGSSMHLHQSVVDAAGRNIFADPASGADTEAFSAYIGGLQRYMPDFMLIFAPFINSWRRYVHGSQAPVNLEWAEDNRTVALRVPSSGPVARRVENRLAGSDANPYLAIAASLACGLRGIEEGLARRPSIGDRSGYTFPRELPLGIEAALLTLGASVPAAEMLGAGFVRAYCGVKQTEFDAFMAEVGAWERRHLALQV</sequence>
<dbReference type="SUPFAM" id="SSF55931">
    <property type="entry name" value="Glutamine synthetase/guanido kinase"/>
    <property type="match status" value="1"/>
</dbReference>
<dbReference type="EC" id="6.3.1.2" evidence="5"/>
<keyword evidence="1 5" id="KW-0436">Ligase</keyword>
<dbReference type="Pfam" id="PF00120">
    <property type="entry name" value="Gln-synt_C"/>
    <property type="match status" value="1"/>
</dbReference>
<accession>A0A840BE64</accession>
<dbReference type="Gene3D" id="3.30.590.10">
    <property type="entry name" value="Glutamine synthetase/guanido kinase, catalytic domain"/>
    <property type="match status" value="1"/>
</dbReference>
<dbReference type="Proteomes" id="UP000561045">
    <property type="component" value="Unassembled WGS sequence"/>
</dbReference>
<organism evidence="5 6">
    <name type="scientific">Niveibacterium umoris</name>
    <dbReference type="NCBI Taxonomy" id="1193620"/>
    <lineage>
        <taxon>Bacteria</taxon>
        <taxon>Pseudomonadati</taxon>
        <taxon>Pseudomonadota</taxon>
        <taxon>Betaproteobacteria</taxon>
        <taxon>Rhodocyclales</taxon>
        <taxon>Rhodocyclaceae</taxon>
        <taxon>Niveibacterium</taxon>
    </lineage>
</organism>
<evidence type="ECO:0000256" key="2">
    <source>
        <dbReference type="PROSITE-ProRule" id="PRU01331"/>
    </source>
</evidence>
<dbReference type="PANTHER" id="PTHR43785">
    <property type="entry name" value="GAMMA-GLUTAMYLPUTRESCINE SYNTHETASE"/>
    <property type="match status" value="1"/>
</dbReference>
<keyword evidence="6" id="KW-1185">Reference proteome</keyword>
<dbReference type="InterPro" id="IPR036651">
    <property type="entry name" value="Gln_synt_N_sf"/>
</dbReference>
<dbReference type="InterPro" id="IPR008146">
    <property type="entry name" value="Gln_synth_cat_dom"/>
</dbReference>
<evidence type="ECO:0000256" key="1">
    <source>
        <dbReference type="ARBA" id="ARBA00022598"/>
    </source>
</evidence>
<comment type="caution">
    <text evidence="5">The sequence shown here is derived from an EMBL/GenBank/DDBJ whole genome shotgun (WGS) entry which is preliminary data.</text>
</comment>
<dbReference type="InterPro" id="IPR014746">
    <property type="entry name" value="Gln_synth/guanido_kin_cat_dom"/>
</dbReference>
<gene>
    <name evidence="5" type="ORF">GGR36_001139</name>
</gene>
<dbReference type="GO" id="GO:0006598">
    <property type="term" value="P:polyamine catabolic process"/>
    <property type="evidence" value="ECO:0007669"/>
    <property type="project" value="TreeGrafter"/>
</dbReference>
<evidence type="ECO:0000259" key="4">
    <source>
        <dbReference type="PROSITE" id="PS51987"/>
    </source>
</evidence>
<dbReference type="GO" id="GO:0006542">
    <property type="term" value="P:glutamine biosynthetic process"/>
    <property type="evidence" value="ECO:0007669"/>
    <property type="project" value="InterPro"/>
</dbReference>
<protein>
    <submittedName>
        <fullName evidence="5">Glutamine synthetase</fullName>
        <ecNumber evidence="5">6.3.1.2</ecNumber>
    </submittedName>
</protein>
<dbReference type="Gene3D" id="3.10.20.70">
    <property type="entry name" value="Glutamine synthetase, N-terminal domain"/>
    <property type="match status" value="1"/>
</dbReference>
<evidence type="ECO:0000256" key="3">
    <source>
        <dbReference type="RuleBase" id="RU000384"/>
    </source>
</evidence>
<comment type="similarity">
    <text evidence="2 3">Belongs to the glutamine synthetase family.</text>
</comment>
<dbReference type="RefSeq" id="WP_183632806.1">
    <property type="nucleotide sequence ID" value="NZ_BAABLE010000011.1"/>
</dbReference>
<dbReference type="AlphaFoldDB" id="A0A840BE64"/>
<dbReference type="SMART" id="SM01230">
    <property type="entry name" value="Gln-synt_C"/>
    <property type="match status" value="1"/>
</dbReference>
<dbReference type="SUPFAM" id="SSF54368">
    <property type="entry name" value="Glutamine synthetase, N-terminal domain"/>
    <property type="match status" value="1"/>
</dbReference>
<evidence type="ECO:0000313" key="5">
    <source>
        <dbReference type="EMBL" id="MBB4011831.1"/>
    </source>
</evidence>
<name>A0A840BE64_9RHOO</name>